<evidence type="ECO:0000256" key="5">
    <source>
        <dbReference type="ARBA" id="ARBA00022833"/>
    </source>
</evidence>
<dbReference type="GO" id="GO:0000978">
    <property type="term" value="F:RNA polymerase II cis-regulatory region sequence-specific DNA binding"/>
    <property type="evidence" value="ECO:0007669"/>
    <property type="project" value="TreeGrafter"/>
</dbReference>
<organism evidence="12 13">
    <name type="scientific">Macrosiphum euphorbiae</name>
    <name type="common">potato aphid</name>
    <dbReference type="NCBI Taxonomy" id="13131"/>
    <lineage>
        <taxon>Eukaryota</taxon>
        <taxon>Metazoa</taxon>
        <taxon>Ecdysozoa</taxon>
        <taxon>Arthropoda</taxon>
        <taxon>Hexapoda</taxon>
        <taxon>Insecta</taxon>
        <taxon>Pterygota</taxon>
        <taxon>Neoptera</taxon>
        <taxon>Paraneoptera</taxon>
        <taxon>Hemiptera</taxon>
        <taxon>Sternorrhyncha</taxon>
        <taxon>Aphidomorpha</taxon>
        <taxon>Aphidoidea</taxon>
        <taxon>Aphididae</taxon>
        <taxon>Macrosiphini</taxon>
        <taxon>Macrosiphum</taxon>
    </lineage>
</organism>
<feature type="binding site" evidence="8">
    <location>
        <position position="16"/>
    </location>
    <ligand>
        <name>Zn(2+)</name>
        <dbReference type="ChEBI" id="CHEBI:29105"/>
    </ligand>
</feature>
<dbReference type="PROSITE" id="PS50157">
    <property type="entry name" value="ZINC_FINGER_C2H2_2"/>
    <property type="match status" value="4"/>
</dbReference>
<dbReference type="PROSITE" id="PS51915">
    <property type="entry name" value="ZAD"/>
    <property type="match status" value="1"/>
</dbReference>
<dbReference type="Proteomes" id="UP001160148">
    <property type="component" value="Unassembled WGS sequence"/>
</dbReference>
<comment type="caution">
    <text evidence="12">The sequence shown here is derived from an EMBL/GenBank/DDBJ whole genome shotgun (WGS) entry which is preliminary data.</text>
</comment>
<dbReference type="GO" id="GO:0005634">
    <property type="term" value="C:nucleus"/>
    <property type="evidence" value="ECO:0007669"/>
    <property type="project" value="UniProtKB-SubCell"/>
</dbReference>
<keyword evidence="3" id="KW-0677">Repeat</keyword>
<feature type="domain" description="C2H2-type" evidence="10">
    <location>
        <begin position="312"/>
        <end position="340"/>
    </location>
</feature>
<dbReference type="SMART" id="SM00355">
    <property type="entry name" value="ZnF_C2H2"/>
    <property type="match status" value="9"/>
</dbReference>
<dbReference type="Pfam" id="PF07776">
    <property type="entry name" value="zf-AD"/>
    <property type="match status" value="1"/>
</dbReference>
<feature type="compositionally biased region" description="Polar residues" evidence="9">
    <location>
        <begin position="125"/>
        <end position="135"/>
    </location>
</feature>
<keyword evidence="5 8" id="KW-0862">Zinc</keyword>
<evidence type="ECO:0000256" key="7">
    <source>
        <dbReference type="PROSITE-ProRule" id="PRU00042"/>
    </source>
</evidence>
<dbReference type="InterPro" id="IPR013087">
    <property type="entry name" value="Znf_C2H2_type"/>
</dbReference>
<feature type="domain" description="ZAD" evidence="11">
    <location>
        <begin position="14"/>
        <end position="94"/>
    </location>
</feature>
<evidence type="ECO:0000256" key="6">
    <source>
        <dbReference type="ARBA" id="ARBA00023242"/>
    </source>
</evidence>
<evidence type="ECO:0000256" key="8">
    <source>
        <dbReference type="PROSITE-ProRule" id="PRU01263"/>
    </source>
</evidence>
<evidence type="ECO:0000256" key="3">
    <source>
        <dbReference type="ARBA" id="ARBA00022737"/>
    </source>
</evidence>
<feature type="compositionally biased region" description="Polar residues" evidence="9">
    <location>
        <begin position="107"/>
        <end position="116"/>
    </location>
</feature>
<keyword evidence="13" id="KW-1185">Reference proteome</keyword>
<dbReference type="SUPFAM" id="SSF57716">
    <property type="entry name" value="Glucocorticoid receptor-like (DNA-binding domain)"/>
    <property type="match status" value="1"/>
</dbReference>
<feature type="domain" description="C2H2-type" evidence="10">
    <location>
        <begin position="570"/>
        <end position="597"/>
    </location>
</feature>
<dbReference type="InterPro" id="IPR012934">
    <property type="entry name" value="Znf_AD"/>
</dbReference>
<dbReference type="SMART" id="SM00868">
    <property type="entry name" value="zf-AD"/>
    <property type="match status" value="1"/>
</dbReference>
<dbReference type="Gene3D" id="3.30.160.60">
    <property type="entry name" value="Classic Zinc Finger"/>
    <property type="match status" value="1"/>
</dbReference>
<dbReference type="EMBL" id="CARXXK010000001">
    <property type="protein sequence ID" value="CAI6343588.1"/>
    <property type="molecule type" value="Genomic_DNA"/>
</dbReference>
<proteinExistence type="predicted"/>
<evidence type="ECO:0000259" key="10">
    <source>
        <dbReference type="PROSITE" id="PS50157"/>
    </source>
</evidence>
<dbReference type="GO" id="GO:0008270">
    <property type="term" value="F:zinc ion binding"/>
    <property type="evidence" value="ECO:0007669"/>
    <property type="project" value="UniProtKB-UniRule"/>
</dbReference>
<evidence type="ECO:0000256" key="2">
    <source>
        <dbReference type="ARBA" id="ARBA00022723"/>
    </source>
</evidence>
<dbReference type="SUPFAM" id="SSF57667">
    <property type="entry name" value="beta-beta-alpha zinc fingers"/>
    <property type="match status" value="1"/>
</dbReference>
<dbReference type="Gene3D" id="3.40.1800.20">
    <property type="match status" value="1"/>
</dbReference>
<evidence type="ECO:0000313" key="13">
    <source>
        <dbReference type="Proteomes" id="UP001160148"/>
    </source>
</evidence>
<protein>
    <submittedName>
        <fullName evidence="12">Uncharacterized protein</fullName>
    </submittedName>
</protein>
<dbReference type="PANTHER" id="PTHR24376">
    <property type="entry name" value="ZINC FINGER PROTEIN"/>
    <property type="match status" value="1"/>
</dbReference>
<reference evidence="12 13" key="1">
    <citation type="submission" date="2023-01" db="EMBL/GenBank/DDBJ databases">
        <authorList>
            <person name="Whitehead M."/>
        </authorList>
    </citation>
    <scope>NUCLEOTIDE SEQUENCE [LARGE SCALE GENOMIC DNA]</scope>
</reference>
<feature type="binding site" evidence="8">
    <location>
        <position position="19"/>
    </location>
    <ligand>
        <name>Zn(2+)</name>
        <dbReference type="ChEBI" id="CHEBI:29105"/>
    </ligand>
</feature>
<evidence type="ECO:0000256" key="9">
    <source>
        <dbReference type="SAM" id="MobiDB-lite"/>
    </source>
</evidence>
<feature type="binding site" evidence="8">
    <location>
        <position position="67"/>
    </location>
    <ligand>
        <name>Zn(2+)</name>
        <dbReference type="ChEBI" id="CHEBI:29105"/>
    </ligand>
</feature>
<gene>
    <name evidence="12" type="ORF">MEUPH1_LOCUS831</name>
</gene>
<keyword evidence="2 8" id="KW-0479">Metal-binding</keyword>
<evidence type="ECO:0000256" key="4">
    <source>
        <dbReference type="ARBA" id="ARBA00022771"/>
    </source>
</evidence>
<feature type="binding site" evidence="8">
    <location>
        <position position="70"/>
    </location>
    <ligand>
        <name>Zn(2+)</name>
        <dbReference type="ChEBI" id="CHEBI:29105"/>
    </ligand>
</feature>
<dbReference type="AlphaFoldDB" id="A0AAV0VLP5"/>
<keyword evidence="6" id="KW-0539">Nucleus</keyword>
<accession>A0AAV0VLP5</accession>
<comment type="subcellular location">
    <subcellularLocation>
        <location evidence="1">Nucleus</location>
    </subcellularLocation>
</comment>
<evidence type="ECO:0000256" key="1">
    <source>
        <dbReference type="ARBA" id="ARBA00004123"/>
    </source>
</evidence>
<dbReference type="GO" id="GO:0001228">
    <property type="term" value="F:DNA-binding transcription activator activity, RNA polymerase II-specific"/>
    <property type="evidence" value="ECO:0007669"/>
    <property type="project" value="TreeGrafter"/>
</dbReference>
<feature type="compositionally biased region" description="Low complexity" evidence="9">
    <location>
        <begin position="136"/>
        <end position="153"/>
    </location>
</feature>
<feature type="domain" description="C2H2-type" evidence="10">
    <location>
        <begin position="698"/>
        <end position="725"/>
    </location>
</feature>
<dbReference type="PROSITE" id="PS00028">
    <property type="entry name" value="ZINC_FINGER_C2H2_1"/>
    <property type="match status" value="5"/>
</dbReference>
<sequence>MSNNQMHLHSENFDLCRLCLMEPESNRHVKFIHIFTPSDGEMNMNQLMIDLLGIEVEKDDIKPKMICEKCHRLIVDFIELKKKAAESQIVINYIAAKKFGGVTIPGTSNASYSTPDSRNKEVATQKKSSSFTNSRSISKNGNENNYNINGCSSSSIKSNNKQGDSSRSFITNQSKSVYVDSESDDEDPSCSVVKDPVEIVDLLSSDGEEPCKSSFKNESINEAEKLYYCSICQKKNILNHDCSQNNKSFFTCLVPNCNILSRSKKDFTPHYRRHIGLSSHAVMCRRCYQEIKKTDRDASGHYHIRCRTVNLFKCYSCSVIFNSMEEFAYHKLKSHNGRLMNCFGNYLCFHCEKSAPDLTTIIEHTKHCLENQANNITEYGMKLKEPTENETDLLPVKKSPLKNVLERKRGNMKKIPRSSTHILFTCLKPSCNLIFQNFNVFKFHHREHFELGNTLMCWQCCVPFSSLNNLRGHQVKGNCRIPGMFKCYECSEQFDDLQSLSIHKFTLHDGDLISNKKNNKNLICAYCHKGILIHNFKSHLIACQYNNVETNSKIIPKSKTTYIKKYKGPYKCMICNKVCLTAAALSSHVKIHNPSPPKKIVKERMSNTSLRTDADYGLGNLSGPNVKAEYLEMVNTCKREPEEPNENSTAHFDEEIESIIEMATADENNEIDAEMTTLSDHYLSNETTESVNYDAYTIKCTNCPRKFKSNSGLARHWQFCDQQNPSKTKPQRYYCTKCKKYFTRLTFFQHWRVYHGKRLPYHKYRRYSCKQCPFKFMYHIALIMHIEHEHGVKDDTVAVTSNATPINCEVVLPIISGSTSLANNIFETTSIANNIPETTSMASSIQETTSKVNNIPETTSIANNIPETTSMASSIYETTSKVNNIPAPATTSLSNNILETTLMAHNIPKTTSLSNNVLETTLMAQNIPKTTSLSSNILETTLMAHNIPKTTSLANNIFETTSMANNIPETITENNKEHNGHIKQKENANTLSDQWELSDNKIKENITEHNTNERNNEIIDISNNNDDGENQTDVYTAQSINQIIDQLNDSETIDLLDDEDTMVVEHAYSMNVSESANNYIDKTTTKIDKNETNISSVVEEEKKNCSGGELVALNNTENVNHVNENKINNSVQAVPSSNE</sequence>
<dbReference type="PANTHER" id="PTHR24376:SF216">
    <property type="entry name" value="ZINC FINGER PROTEIN 420-LIKE"/>
    <property type="match status" value="1"/>
</dbReference>
<evidence type="ECO:0000259" key="11">
    <source>
        <dbReference type="PROSITE" id="PS51915"/>
    </source>
</evidence>
<feature type="region of interest" description="Disordered" evidence="9">
    <location>
        <begin position="107"/>
        <end position="168"/>
    </location>
</feature>
<evidence type="ECO:0000313" key="12">
    <source>
        <dbReference type="EMBL" id="CAI6343588.1"/>
    </source>
</evidence>
<dbReference type="InterPro" id="IPR036236">
    <property type="entry name" value="Znf_C2H2_sf"/>
</dbReference>
<name>A0AAV0VLP5_9HEMI</name>
<feature type="domain" description="C2H2-type" evidence="10">
    <location>
        <begin position="485"/>
        <end position="513"/>
    </location>
</feature>
<keyword evidence="4 7" id="KW-0863">Zinc-finger</keyword>
<feature type="compositionally biased region" description="Polar residues" evidence="9">
    <location>
        <begin position="154"/>
        <end position="168"/>
    </location>
</feature>